<evidence type="ECO:0000313" key="2">
    <source>
        <dbReference type="Proteomes" id="UP000232722"/>
    </source>
</evidence>
<evidence type="ECO:0000313" key="1">
    <source>
        <dbReference type="EMBL" id="PKC09258.1"/>
    </source>
</evidence>
<reference evidence="1 2" key="1">
    <citation type="submission" date="2016-04" db="EMBL/GenBank/DDBJ databases">
        <title>Genome analyses suggest a sexual origin of heterokaryosis in a supposedly ancient asexual fungus.</title>
        <authorList>
            <person name="Ropars J."/>
            <person name="Sedzielewska K."/>
            <person name="Noel J."/>
            <person name="Charron P."/>
            <person name="Farinelli L."/>
            <person name="Marton T."/>
            <person name="Kruger M."/>
            <person name="Pelin A."/>
            <person name="Brachmann A."/>
            <person name="Corradi N."/>
        </authorList>
    </citation>
    <scope>NUCLEOTIDE SEQUENCE [LARGE SCALE GENOMIC DNA]</scope>
    <source>
        <strain evidence="1 2">A5</strain>
    </source>
</reference>
<comment type="caution">
    <text evidence="1">The sequence shown here is derived from an EMBL/GenBank/DDBJ whole genome shotgun (WGS) entry which is preliminary data.</text>
</comment>
<accession>A0A2N0PQZ3</accession>
<proteinExistence type="predicted"/>
<dbReference type="AlphaFoldDB" id="A0A2N0PQZ3"/>
<name>A0A2N0PQZ3_9GLOM</name>
<sequence>MELLTKWNLSDACGNNILKFSKKICHNNVILLTLVKKGHQLLDQIVVPHISFKKAPIMTYKQEMYYLHYRLIFDVIKELLSNKDIQLTPSIVTPVIVTFYYIVIPVEYSKHFIIKIYPI</sequence>
<organism evidence="1 2">
    <name type="scientific">Rhizophagus irregularis</name>
    <dbReference type="NCBI Taxonomy" id="588596"/>
    <lineage>
        <taxon>Eukaryota</taxon>
        <taxon>Fungi</taxon>
        <taxon>Fungi incertae sedis</taxon>
        <taxon>Mucoromycota</taxon>
        <taxon>Glomeromycotina</taxon>
        <taxon>Glomeromycetes</taxon>
        <taxon>Glomerales</taxon>
        <taxon>Glomeraceae</taxon>
        <taxon>Rhizophagus</taxon>
    </lineage>
</organism>
<dbReference type="Proteomes" id="UP000232722">
    <property type="component" value="Unassembled WGS sequence"/>
</dbReference>
<reference evidence="1 2" key="2">
    <citation type="submission" date="2017-09" db="EMBL/GenBank/DDBJ databases">
        <title>Extensive intraspecific genome diversity in a model arbuscular mycorrhizal fungus.</title>
        <authorList>
            <person name="Chen E.C."/>
            <person name="Morin E."/>
            <person name="Beaudet D."/>
            <person name="Noel J."/>
            <person name="Ndikumana S."/>
            <person name="Charron P."/>
            <person name="St-Onge C."/>
            <person name="Giorgi J."/>
            <person name="Grigoriev I.V."/>
            <person name="Roux C."/>
            <person name="Martin F.M."/>
            <person name="Corradi N."/>
        </authorList>
    </citation>
    <scope>NUCLEOTIDE SEQUENCE [LARGE SCALE GENOMIC DNA]</scope>
    <source>
        <strain evidence="1 2">A5</strain>
    </source>
</reference>
<gene>
    <name evidence="1" type="ORF">RhiirA5_415907</name>
</gene>
<dbReference type="EMBL" id="LLXJ01000475">
    <property type="protein sequence ID" value="PKC09258.1"/>
    <property type="molecule type" value="Genomic_DNA"/>
</dbReference>
<protein>
    <submittedName>
        <fullName evidence="1">Uncharacterized protein</fullName>
    </submittedName>
</protein>